<organism evidence="5 6">
    <name type="scientific">Roseomonas genomospecies 6</name>
    <dbReference type="NCBI Taxonomy" id="214106"/>
    <lineage>
        <taxon>Bacteria</taxon>
        <taxon>Pseudomonadati</taxon>
        <taxon>Pseudomonadota</taxon>
        <taxon>Alphaproteobacteria</taxon>
        <taxon>Acetobacterales</taxon>
        <taxon>Roseomonadaceae</taxon>
        <taxon>Roseomonas</taxon>
    </lineage>
</organism>
<dbReference type="InterPro" id="IPR051677">
    <property type="entry name" value="AfsR-DnrI-RedD_regulator"/>
</dbReference>
<dbReference type="AlphaFoldDB" id="A0A9W7NLQ9"/>
<dbReference type="RefSeq" id="WP_149468300.1">
    <property type="nucleotide sequence ID" value="NZ_QOKW01000004.1"/>
</dbReference>
<evidence type="ECO:0000256" key="1">
    <source>
        <dbReference type="ARBA" id="ARBA00023015"/>
    </source>
</evidence>
<dbReference type="SUPFAM" id="SSF46894">
    <property type="entry name" value="C-terminal effector domain of the bipartite response regulators"/>
    <property type="match status" value="1"/>
</dbReference>
<dbReference type="GO" id="GO:0006355">
    <property type="term" value="P:regulation of DNA-templated transcription"/>
    <property type="evidence" value="ECO:0007669"/>
    <property type="project" value="InterPro"/>
</dbReference>
<dbReference type="SMART" id="SM01043">
    <property type="entry name" value="BTAD"/>
    <property type="match status" value="1"/>
</dbReference>
<reference evidence="5 6" key="1">
    <citation type="submission" date="2018-07" db="EMBL/GenBank/DDBJ databases">
        <title>Genome sequence of Azospirillum sp. ATCC 49961.</title>
        <authorList>
            <person name="Sant'Anna F.H."/>
            <person name="Baldani J.I."/>
            <person name="Zilli J.E."/>
            <person name="Reis V.M."/>
            <person name="Hartmann A."/>
            <person name="Cruz L."/>
            <person name="de Souza E.M."/>
            <person name="de Oliveira Pedrosa F."/>
            <person name="Passaglia L.M.P."/>
        </authorList>
    </citation>
    <scope>NUCLEOTIDE SEQUENCE [LARGE SCALE GENOMIC DNA]</scope>
    <source>
        <strain evidence="5 6">ATCC 49961</strain>
    </source>
</reference>
<dbReference type="EMBL" id="QOKW01000004">
    <property type="protein sequence ID" value="KAA0682402.1"/>
    <property type="molecule type" value="Genomic_DNA"/>
</dbReference>
<proteinExistence type="predicted"/>
<evidence type="ECO:0000313" key="6">
    <source>
        <dbReference type="Proteomes" id="UP000480854"/>
    </source>
</evidence>
<dbReference type="GO" id="GO:0003677">
    <property type="term" value="F:DNA binding"/>
    <property type="evidence" value="ECO:0007669"/>
    <property type="project" value="InterPro"/>
</dbReference>
<feature type="domain" description="Bacterial transcriptional activator" evidence="4">
    <location>
        <begin position="101"/>
        <end position="240"/>
    </location>
</feature>
<dbReference type="PANTHER" id="PTHR35807:SF1">
    <property type="entry name" value="TRANSCRIPTIONAL REGULATOR REDD"/>
    <property type="match status" value="1"/>
</dbReference>
<dbReference type="Gene3D" id="1.10.10.10">
    <property type="entry name" value="Winged helix-like DNA-binding domain superfamily/Winged helix DNA-binding domain"/>
    <property type="match status" value="1"/>
</dbReference>
<dbReference type="PANTHER" id="PTHR35807">
    <property type="entry name" value="TRANSCRIPTIONAL REGULATOR REDD-RELATED"/>
    <property type="match status" value="1"/>
</dbReference>
<evidence type="ECO:0000259" key="4">
    <source>
        <dbReference type="SMART" id="SM01043"/>
    </source>
</evidence>
<keyword evidence="6" id="KW-1185">Reference proteome</keyword>
<dbReference type="Gene3D" id="1.25.40.10">
    <property type="entry name" value="Tetratricopeptide repeat domain"/>
    <property type="match status" value="2"/>
</dbReference>
<keyword evidence="2" id="KW-0804">Transcription</keyword>
<evidence type="ECO:0000313" key="5">
    <source>
        <dbReference type="EMBL" id="KAA0682402.1"/>
    </source>
</evidence>
<name>A0A9W7NLQ9_9PROT</name>
<dbReference type="Pfam" id="PF03704">
    <property type="entry name" value="BTAD"/>
    <property type="match status" value="1"/>
</dbReference>
<dbReference type="OrthoDB" id="7325815at2"/>
<dbReference type="InterPro" id="IPR036388">
    <property type="entry name" value="WH-like_DNA-bd_sf"/>
</dbReference>
<protein>
    <submittedName>
        <fullName evidence="5">Transcriptional regulator</fullName>
    </submittedName>
</protein>
<gene>
    <name evidence="5" type="ORF">DS843_07675</name>
</gene>
<sequence length="675" mass="72546">MDGPALRLLGGFALTDARGRTLGAPGRKARNLLACVALHAPRPLSRERLADLLWEDGADGRTRHSLRQCLMDVRRLGAQAGGDLIRTERETVSLALPVARVDALEVERLARDGTADALRAAARLCGGALLPGAEIGTDGFDSWLAGERARFARLASGVFARLTALCESLEDWDGAAATAERWLAHDPACEEAHRSLMRAHAQAGRRSDAIRQYQACSAAVRRCLDAEPEEETLALLRSIRDGPAAAPSAMPARTPATLRQPEPGAVPGEGSGRPSLAVLPFVALGGPAEGAAEGGAERGGIADGLAHDILARLSRLRPLFVIAHGSSFRFRGARTDPCTVGRALGVRYLVTGTLRTHGGRLRVTVELADAATGGAVWGDALESRLDGLFAMQDDLTARIVTALEAEIEAAEVRRALTRPPASLDAWGAYHRGLWHMFRFTRDDNETARRFFLQALRLDPLCARAHAGLSFTHFQDAFLHHAGDRGGEADRAYRFAEQSVALDERDPTAHWVLGRALWLLERQDDAVEELGVAVDLNPNFALGHYTIAFVQAQGGDARAAIDAADLAQRLSPLDPLLFGMLGSKALALLRLEDYAQAAAWAERAARRPNAHVHIQAIAAFCDALAGRHDAARAYARRIGEAAPGYRCGDFIAAFRTLRPPVTDLIRRIGPEIGLPP</sequence>
<dbReference type="InterPro" id="IPR011990">
    <property type="entry name" value="TPR-like_helical_dom_sf"/>
</dbReference>
<evidence type="ECO:0000256" key="2">
    <source>
        <dbReference type="ARBA" id="ARBA00023163"/>
    </source>
</evidence>
<feature type="region of interest" description="Disordered" evidence="3">
    <location>
        <begin position="243"/>
        <end position="272"/>
    </location>
</feature>
<dbReference type="InterPro" id="IPR005158">
    <property type="entry name" value="BTAD"/>
</dbReference>
<dbReference type="SUPFAM" id="SSF48452">
    <property type="entry name" value="TPR-like"/>
    <property type="match status" value="2"/>
</dbReference>
<keyword evidence="1" id="KW-0805">Transcription regulation</keyword>
<accession>A0A9W7NLQ9</accession>
<dbReference type="InterPro" id="IPR016032">
    <property type="entry name" value="Sig_transdc_resp-reg_C-effctor"/>
</dbReference>
<comment type="caution">
    <text evidence="5">The sequence shown here is derived from an EMBL/GenBank/DDBJ whole genome shotgun (WGS) entry which is preliminary data.</text>
</comment>
<evidence type="ECO:0000256" key="3">
    <source>
        <dbReference type="SAM" id="MobiDB-lite"/>
    </source>
</evidence>
<dbReference type="Proteomes" id="UP000480854">
    <property type="component" value="Unassembled WGS sequence"/>
</dbReference>